<dbReference type="PROSITE" id="PS50005">
    <property type="entry name" value="TPR"/>
    <property type="match status" value="1"/>
</dbReference>
<dbReference type="CDD" id="cd04186">
    <property type="entry name" value="GT_2_like_c"/>
    <property type="match status" value="1"/>
</dbReference>
<evidence type="ECO:0000256" key="5">
    <source>
        <dbReference type="PROSITE-ProRule" id="PRU00339"/>
    </source>
</evidence>
<keyword evidence="3" id="KW-0328">Glycosyltransferase</keyword>
<dbReference type="GO" id="GO:0016757">
    <property type="term" value="F:glycosyltransferase activity"/>
    <property type="evidence" value="ECO:0007669"/>
    <property type="project" value="UniProtKB-KW"/>
</dbReference>
<evidence type="ECO:0000259" key="6">
    <source>
        <dbReference type="Pfam" id="PF00535"/>
    </source>
</evidence>
<feature type="repeat" description="TPR" evidence="5">
    <location>
        <begin position="76"/>
        <end position="109"/>
    </location>
</feature>
<dbReference type="KEGG" id="cbb:CLD_1847"/>
<dbReference type="PANTHER" id="PTHR43179:SF12">
    <property type="entry name" value="GALACTOFURANOSYLTRANSFERASE GLFT2"/>
    <property type="match status" value="1"/>
</dbReference>
<evidence type="ECO:0000313" key="7">
    <source>
        <dbReference type="EMBL" id="ACA45075.1"/>
    </source>
</evidence>
<dbReference type="CAZy" id="GT2">
    <property type="family name" value="Glycosyltransferase Family 2"/>
</dbReference>
<dbReference type="EMBL" id="CP000939">
    <property type="protein sequence ID" value="ACA45075.1"/>
    <property type="molecule type" value="Genomic_DNA"/>
</dbReference>
<dbReference type="SUPFAM" id="SSF53448">
    <property type="entry name" value="Nucleotide-diphospho-sugar transferases"/>
    <property type="match status" value="1"/>
</dbReference>
<dbReference type="PANTHER" id="PTHR43179">
    <property type="entry name" value="RHAMNOSYLTRANSFERASE WBBL"/>
    <property type="match status" value="1"/>
</dbReference>
<dbReference type="InterPro" id="IPR029063">
    <property type="entry name" value="SAM-dependent_MTases_sf"/>
</dbReference>
<dbReference type="InterPro" id="IPR019734">
    <property type="entry name" value="TPR_rpt"/>
</dbReference>
<reference evidence="7 8" key="1">
    <citation type="journal article" date="2007" name="PLoS ONE">
        <title>Analysis of the neurotoxin complex genes in Clostridium botulinum A1-A4 and B1 strains: BoNT/A3, /Ba4 and /B1 clusters are located within plasmids.</title>
        <authorList>
            <person name="Smith T.J."/>
            <person name="Hill K.K."/>
            <person name="Foley B.T."/>
            <person name="Detter J.C."/>
            <person name="Munk A.C."/>
            <person name="Bruce D.C."/>
            <person name="Doggett N.A."/>
            <person name="Smith L.A."/>
            <person name="Marks J.D."/>
            <person name="Xie G."/>
            <person name="Brettin T.S."/>
        </authorList>
    </citation>
    <scope>NUCLEOTIDE SEQUENCE [LARGE SCALE GENOMIC DNA]</scope>
    <source>
        <strain evidence="8">Okra / Type B1</strain>
    </source>
</reference>
<comment type="similarity">
    <text evidence="2">Belongs to the glycosyltransferase 2 family.</text>
</comment>
<dbReference type="InterPro" id="IPR001173">
    <property type="entry name" value="Glyco_trans_2-like"/>
</dbReference>
<sequence length="712" mass="83245">MEYINGYKIQATNNIQKLINEGKIKEAKSLIRKFEDSTKDDIDIISMKAVILIMDNKLEEAKQILKYAINLEKTNPDVLFNLAYIYEISGEYEKAYEYYSNAKNNSKDNEFISNTENIMNKLKENLNLQNNDEKIKTSIVILTYNKLEYTKLCIDSIRKYTKSGTYEIVVVDNNSTDDTREWLKEQKDIKVILNDENLGFPGGCNVGINAAEKENDILLLNNDTIVTPRWLENLKKCLYSDEHIGAVGAITNNCSNYQAIKTKYESIDEMIDFADRYNISDLSKWEQKVRLIGYCMLIKRKVIDKIGLLDERFFPGNFEDDDLGYRIQSEGYKLILCNDTFIHHFGSASFKENPEKFSKLLTENSKRFINKWGFDSEKNSFINFNIIEKINKVESNINVLHIGCGTGALLYKIKHVFKDAKLYGMDNSEITTKILKNFVNVKVSSIDDELYYPEDFFDYIIVTNSIEDSKAPRTALKNLLKFLKETGKIIITIKNSNFYAEFIKILMGSTDFKDKNLYNYNEIKEIFSSKEFLNANIQSQTVDITTENEMIMDHICKLTGENMKSQYITKEYLITFNKNSIDKKEIKYILRRIENYIDIKDNLKILNNYLNKIDYKVLNEIIMKDIIRKEEVFNNIAINFYDNHKYERALEILELSYKYNPSYKDTVYNIAYIIYQLGDKKTALNYLELFSKNSYDEDILKLKKEILGDINE</sequence>
<dbReference type="RefSeq" id="WP_003399238.1">
    <property type="nucleotide sequence ID" value="NC_010516.1"/>
</dbReference>
<dbReference type="InterPro" id="IPR011990">
    <property type="entry name" value="TPR-like_helical_dom_sf"/>
</dbReference>
<feature type="domain" description="Glycosyltransferase 2-like" evidence="6">
    <location>
        <begin position="138"/>
        <end position="306"/>
    </location>
</feature>
<protein>
    <submittedName>
        <fullName evidence="7">Glycosyltransferase</fullName>
    </submittedName>
</protein>
<dbReference type="SUPFAM" id="SSF53335">
    <property type="entry name" value="S-adenosyl-L-methionine-dependent methyltransferases"/>
    <property type="match status" value="1"/>
</dbReference>
<proteinExistence type="inferred from homology"/>
<dbReference type="InterPro" id="IPR010743">
    <property type="entry name" value="Methionine_synth_MetW"/>
</dbReference>
<dbReference type="Gene3D" id="1.25.40.10">
    <property type="entry name" value="Tetratricopeptide repeat domain"/>
    <property type="match status" value="2"/>
</dbReference>
<organism evidence="7 8">
    <name type="scientific">Clostridium botulinum (strain Okra / Type B1)</name>
    <dbReference type="NCBI Taxonomy" id="498213"/>
    <lineage>
        <taxon>Bacteria</taxon>
        <taxon>Bacillati</taxon>
        <taxon>Bacillota</taxon>
        <taxon>Clostridia</taxon>
        <taxon>Eubacteriales</taxon>
        <taxon>Clostridiaceae</taxon>
        <taxon>Clostridium</taxon>
    </lineage>
</organism>
<dbReference type="SUPFAM" id="SSF48452">
    <property type="entry name" value="TPR-like"/>
    <property type="match status" value="1"/>
</dbReference>
<comment type="pathway">
    <text evidence="1">Cell wall biogenesis; cell wall polysaccharide biosynthesis.</text>
</comment>
<dbReference type="Pfam" id="PF04733">
    <property type="entry name" value="Coatomer_E"/>
    <property type="match status" value="1"/>
</dbReference>
<name>B1IK55_CLOBK</name>
<dbReference type="Proteomes" id="UP000008541">
    <property type="component" value="Chromosome"/>
</dbReference>
<keyword evidence="4 7" id="KW-0808">Transferase</keyword>
<dbReference type="SMART" id="SM00028">
    <property type="entry name" value="TPR"/>
    <property type="match status" value="3"/>
</dbReference>
<dbReference type="InterPro" id="IPR029044">
    <property type="entry name" value="Nucleotide-diphossugar_trans"/>
</dbReference>
<dbReference type="Gene3D" id="3.90.550.10">
    <property type="entry name" value="Spore Coat Polysaccharide Biosynthesis Protein SpsA, Chain A"/>
    <property type="match status" value="1"/>
</dbReference>
<evidence type="ECO:0000256" key="2">
    <source>
        <dbReference type="ARBA" id="ARBA00006739"/>
    </source>
</evidence>
<keyword evidence="5" id="KW-0802">TPR repeat</keyword>
<dbReference type="Gene3D" id="3.40.50.150">
    <property type="entry name" value="Vaccinia Virus protein VP39"/>
    <property type="match status" value="1"/>
</dbReference>
<evidence type="ECO:0000256" key="1">
    <source>
        <dbReference type="ARBA" id="ARBA00004776"/>
    </source>
</evidence>
<accession>B1IK55</accession>
<gene>
    <name evidence="7" type="ordered locus">CLD_1847</name>
</gene>
<dbReference type="Pfam" id="PF00535">
    <property type="entry name" value="Glycos_transf_2"/>
    <property type="match status" value="1"/>
</dbReference>
<evidence type="ECO:0000256" key="3">
    <source>
        <dbReference type="ARBA" id="ARBA00022676"/>
    </source>
</evidence>
<dbReference type="AlphaFoldDB" id="B1IK55"/>
<evidence type="ECO:0000256" key="4">
    <source>
        <dbReference type="ARBA" id="ARBA00022679"/>
    </source>
</evidence>
<dbReference type="Pfam" id="PF07021">
    <property type="entry name" value="MetW"/>
    <property type="match status" value="1"/>
</dbReference>
<evidence type="ECO:0000313" key="8">
    <source>
        <dbReference type="Proteomes" id="UP000008541"/>
    </source>
</evidence>
<dbReference type="CDD" id="cd02440">
    <property type="entry name" value="AdoMet_MTases"/>
    <property type="match status" value="1"/>
</dbReference>
<dbReference type="HOGENOM" id="CLU_023845_1_1_9"/>